<evidence type="ECO:0000313" key="4">
    <source>
        <dbReference type="Proteomes" id="UP000593719"/>
    </source>
</evidence>
<proteinExistence type="predicted"/>
<keyword evidence="1" id="KW-0677">Repeat</keyword>
<protein>
    <submittedName>
        <fullName evidence="3">Nitrous oxide reductase family maturation protein NosD</fullName>
    </submittedName>
</protein>
<organism evidence="3 4">
    <name type="scientific">Sulfurimonas sediminis</name>
    <dbReference type="NCBI Taxonomy" id="2590020"/>
    <lineage>
        <taxon>Bacteria</taxon>
        <taxon>Pseudomonadati</taxon>
        <taxon>Campylobacterota</taxon>
        <taxon>Epsilonproteobacteria</taxon>
        <taxon>Campylobacterales</taxon>
        <taxon>Sulfurimonadaceae</taxon>
        <taxon>Sulfurimonas</taxon>
    </lineage>
</organism>
<reference evidence="3 4" key="1">
    <citation type="submission" date="2019-06" db="EMBL/GenBank/DDBJ databases">
        <title>Sulfurimonas gotlandica sp. nov., a chemoautotrophic and psychrotolerant epsilonproteobacterium isolated from a pelagic redoxcline, and an emended description of the genus Sulfurimonas.</title>
        <authorList>
            <person name="Wang S."/>
            <person name="Jiang L."/>
            <person name="Shao Z."/>
        </authorList>
    </citation>
    <scope>NUCLEOTIDE SEQUENCE [LARGE SCALE GENOMIC DNA]</scope>
    <source>
        <strain evidence="3 4">S2-6</strain>
    </source>
</reference>
<keyword evidence="4" id="KW-1185">Reference proteome</keyword>
<dbReference type="Proteomes" id="UP000593719">
    <property type="component" value="Chromosome"/>
</dbReference>
<dbReference type="PANTHER" id="PTHR22990:SF15">
    <property type="entry name" value="F-BOX ONLY PROTEIN 10"/>
    <property type="match status" value="1"/>
</dbReference>
<dbReference type="InterPro" id="IPR006626">
    <property type="entry name" value="PbH1"/>
</dbReference>
<dbReference type="InterPro" id="IPR012334">
    <property type="entry name" value="Pectin_lyas_fold"/>
</dbReference>
<evidence type="ECO:0000256" key="1">
    <source>
        <dbReference type="ARBA" id="ARBA00022737"/>
    </source>
</evidence>
<dbReference type="KEGG" id="ssei:FJR45_11225"/>
<evidence type="ECO:0000259" key="2">
    <source>
        <dbReference type="Pfam" id="PF05048"/>
    </source>
</evidence>
<dbReference type="SMART" id="SM00710">
    <property type="entry name" value="PbH1"/>
    <property type="match status" value="9"/>
</dbReference>
<dbReference type="NCBIfam" id="TIGR04247">
    <property type="entry name" value="NosD_copper_fam"/>
    <property type="match status" value="1"/>
</dbReference>
<dbReference type="AlphaFoldDB" id="A0A7M1B5H5"/>
<dbReference type="Pfam" id="PF05048">
    <property type="entry name" value="NosD"/>
    <property type="match status" value="1"/>
</dbReference>
<dbReference type="InterPro" id="IPR026464">
    <property type="entry name" value="NosD_copper_fam"/>
</dbReference>
<dbReference type="InterPro" id="IPR011050">
    <property type="entry name" value="Pectin_lyase_fold/virulence"/>
</dbReference>
<accession>A0A7M1B5H5</accession>
<dbReference type="SUPFAM" id="SSF51126">
    <property type="entry name" value="Pectin lyase-like"/>
    <property type="match status" value="1"/>
</dbReference>
<dbReference type="InterPro" id="IPR007742">
    <property type="entry name" value="NosD_dom"/>
</dbReference>
<gene>
    <name evidence="3" type="primary">nosD</name>
    <name evidence="3" type="ORF">FJR45_11225</name>
</gene>
<dbReference type="InterPro" id="IPR051550">
    <property type="entry name" value="SCF-Subunits/Alg-Epimerases"/>
</dbReference>
<dbReference type="PANTHER" id="PTHR22990">
    <property type="entry name" value="F-BOX ONLY PROTEIN"/>
    <property type="match status" value="1"/>
</dbReference>
<feature type="domain" description="Periplasmic copper-binding protein NosD beta helix" evidence="2">
    <location>
        <begin position="135"/>
        <end position="333"/>
    </location>
</feature>
<dbReference type="Gene3D" id="2.160.20.10">
    <property type="entry name" value="Single-stranded right-handed beta-helix, Pectin lyase-like"/>
    <property type="match status" value="1"/>
</dbReference>
<name>A0A7M1B5H5_9BACT</name>
<dbReference type="EMBL" id="CP041235">
    <property type="protein sequence ID" value="QOP44756.1"/>
    <property type="molecule type" value="Genomic_DNA"/>
</dbReference>
<evidence type="ECO:0000313" key="3">
    <source>
        <dbReference type="EMBL" id="QOP44756.1"/>
    </source>
</evidence>
<sequence length="400" mass="45134">MSIFFLAFVSSLFANPLQDALNKAKPDAVIKLHNGIYYGNLVIDKPVTLVGIGEDVEIRGDGNASVITIHSSRVCLKNLLISNSGKNMQKIDAAVALKQVKHCEISNCRVQNVLYGIDMDRVERSSILHNDITVAKNDIALRGNGLKLYYSHYNTIRGNSIHHTRDVTLNYSHHNLLQDNTFTHNRFATHLELSNANVLQHNRYMYNSVGMMFMGVKETKVLANKIYSSTGAAGIGVMIGDVSDFVFTGNSVRYNAKGIYIQGAEKARGMKRFFRNNEIAYNAEALHFHASIRDNTIVHNKFFGNIDDVLKDIGGDFDASNVVEYNYWDRYDGFDANGDGIGDTPYRVYQHADLLWQENHKVKFFYAAPVMSLLDFLLKLAPFIEPDLIMEDKKPIFRSF</sequence>